<feature type="transmembrane region" description="Helical" evidence="7">
    <location>
        <begin position="191"/>
        <end position="214"/>
    </location>
</feature>
<dbReference type="EMBL" id="GGEC01039709">
    <property type="protein sequence ID" value="MBX20193.1"/>
    <property type="molecule type" value="Transcribed_RNA"/>
</dbReference>
<evidence type="ECO:0000256" key="4">
    <source>
        <dbReference type="ARBA" id="ARBA00022989"/>
    </source>
</evidence>
<evidence type="ECO:0000256" key="7">
    <source>
        <dbReference type="SAM" id="Phobius"/>
    </source>
</evidence>
<proteinExistence type="inferred from homology"/>
<name>A0A2P2LQF7_RHIMU</name>
<sequence>MGMGMTLYSASSTVDATCPRLFNVTLSSLLRHRRPHHCHVHPYAGSSSSSFSSPLSSSFSSSSACSSGGSSSTWRIRRRGRKGSRQSMCANCSTTSKDQEFMDKEQSSSSIDVDCLGTGSDAECVAVSSSDSGPKAEALVLVKNDDDDEDDDDNDDGKNTIIGMLIEKGVLVSPFFFWGTAMVAMKEVLPILGPFFVASFRLIPAGLILVAFAASTGRPFPSGPSAWLSISLFGLVDAACFQGFLAEGLQRTSAGLGSVSYTPFFIIICAKSSTITFSIFMFPATVKGLAICVIQETSIKLKYSYQLH</sequence>
<keyword evidence="4 7" id="KW-1133">Transmembrane helix</keyword>
<dbReference type="Pfam" id="PF00892">
    <property type="entry name" value="EamA"/>
    <property type="match status" value="1"/>
</dbReference>
<dbReference type="AlphaFoldDB" id="A0A2P2LQF7"/>
<evidence type="ECO:0000256" key="1">
    <source>
        <dbReference type="ARBA" id="ARBA00004141"/>
    </source>
</evidence>
<feature type="transmembrane region" description="Helical" evidence="7">
    <location>
        <begin position="265"/>
        <end position="294"/>
    </location>
</feature>
<keyword evidence="3 7" id="KW-0812">Transmembrane</keyword>
<feature type="domain" description="EamA" evidence="8">
    <location>
        <begin position="173"/>
        <end position="269"/>
    </location>
</feature>
<organism evidence="9">
    <name type="scientific">Rhizophora mucronata</name>
    <name type="common">Asiatic mangrove</name>
    <dbReference type="NCBI Taxonomy" id="61149"/>
    <lineage>
        <taxon>Eukaryota</taxon>
        <taxon>Viridiplantae</taxon>
        <taxon>Streptophyta</taxon>
        <taxon>Embryophyta</taxon>
        <taxon>Tracheophyta</taxon>
        <taxon>Spermatophyta</taxon>
        <taxon>Magnoliopsida</taxon>
        <taxon>eudicotyledons</taxon>
        <taxon>Gunneridae</taxon>
        <taxon>Pentapetalae</taxon>
        <taxon>rosids</taxon>
        <taxon>fabids</taxon>
        <taxon>Malpighiales</taxon>
        <taxon>Rhizophoraceae</taxon>
        <taxon>Rhizophora</taxon>
    </lineage>
</organism>
<evidence type="ECO:0000256" key="3">
    <source>
        <dbReference type="ARBA" id="ARBA00022692"/>
    </source>
</evidence>
<keyword evidence="5 7" id="KW-0472">Membrane</keyword>
<comment type="similarity">
    <text evidence="2">Belongs to the drug/metabolite transporter (DMT) superfamily. Plant drug/metabolite exporter (P-DME) (TC 2.A.7.4) family.</text>
</comment>
<protein>
    <submittedName>
        <fullName evidence="9">WAT1-related protein At3g02690ic isoform X2</fullName>
    </submittedName>
</protein>
<evidence type="ECO:0000256" key="2">
    <source>
        <dbReference type="ARBA" id="ARBA00007635"/>
    </source>
</evidence>
<evidence type="ECO:0000313" key="9">
    <source>
        <dbReference type="EMBL" id="MBX20193.1"/>
    </source>
</evidence>
<dbReference type="InterPro" id="IPR050638">
    <property type="entry name" value="AA-Vitamin_Transporters"/>
</dbReference>
<dbReference type="GO" id="GO:0016020">
    <property type="term" value="C:membrane"/>
    <property type="evidence" value="ECO:0007669"/>
    <property type="project" value="UniProtKB-SubCell"/>
</dbReference>
<evidence type="ECO:0000256" key="5">
    <source>
        <dbReference type="ARBA" id="ARBA00023136"/>
    </source>
</evidence>
<feature type="compositionally biased region" description="Basic residues" evidence="6">
    <location>
        <begin position="75"/>
        <end position="84"/>
    </location>
</feature>
<accession>A0A2P2LQF7</accession>
<evidence type="ECO:0000259" key="8">
    <source>
        <dbReference type="Pfam" id="PF00892"/>
    </source>
</evidence>
<dbReference type="InterPro" id="IPR000620">
    <property type="entry name" value="EamA_dom"/>
</dbReference>
<evidence type="ECO:0000256" key="6">
    <source>
        <dbReference type="SAM" id="MobiDB-lite"/>
    </source>
</evidence>
<feature type="region of interest" description="Disordered" evidence="6">
    <location>
        <begin position="61"/>
        <end position="91"/>
    </location>
</feature>
<comment type="subcellular location">
    <subcellularLocation>
        <location evidence="1">Membrane</location>
        <topology evidence="1">Multi-pass membrane protein</topology>
    </subcellularLocation>
</comment>
<feature type="transmembrane region" description="Helical" evidence="7">
    <location>
        <begin position="226"/>
        <end position="245"/>
    </location>
</feature>
<dbReference type="PANTHER" id="PTHR32322:SF2">
    <property type="entry name" value="EAMA DOMAIN-CONTAINING PROTEIN"/>
    <property type="match status" value="1"/>
</dbReference>
<dbReference type="PANTHER" id="PTHR32322">
    <property type="entry name" value="INNER MEMBRANE TRANSPORTER"/>
    <property type="match status" value="1"/>
</dbReference>
<reference evidence="9" key="1">
    <citation type="submission" date="2018-02" db="EMBL/GenBank/DDBJ databases">
        <title>Rhizophora mucronata_Transcriptome.</title>
        <authorList>
            <person name="Meera S.P."/>
            <person name="Sreeshan A."/>
            <person name="Augustine A."/>
        </authorList>
    </citation>
    <scope>NUCLEOTIDE SEQUENCE</scope>
    <source>
        <tissue evidence="9">Leaf</tissue>
    </source>
</reference>
<dbReference type="EMBL" id="GGEC01039708">
    <property type="protein sequence ID" value="MBX20192.1"/>
    <property type="molecule type" value="Transcribed_RNA"/>
</dbReference>
<feature type="compositionally biased region" description="Low complexity" evidence="6">
    <location>
        <begin position="61"/>
        <end position="74"/>
    </location>
</feature>
<dbReference type="GO" id="GO:0009507">
    <property type="term" value="C:chloroplast"/>
    <property type="evidence" value="ECO:0007669"/>
    <property type="project" value="TreeGrafter"/>
</dbReference>